<dbReference type="GO" id="GO:0016989">
    <property type="term" value="F:sigma factor antagonist activity"/>
    <property type="evidence" value="ECO:0007669"/>
    <property type="project" value="InterPro"/>
</dbReference>
<evidence type="ECO:0000256" key="3">
    <source>
        <dbReference type="ARBA" id="ARBA00022741"/>
    </source>
</evidence>
<evidence type="ECO:0000256" key="5">
    <source>
        <dbReference type="ARBA" id="ARBA00022840"/>
    </source>
</evidence>
<dbReference type="HAMAP" id="MF_00637">
    <property type="entry name" value="Anti_sigma_F"/>
    <property type="match status" value="1"/>
</dbReference>
<dbReference type="PANTHER" id="PTHR35526">
    <property type="entry name" value="ANTI-SIGMA-F FACTOR RSBW-RELATED"/>
    <property type="match status" value="1"/>
</dbReference>
<dbReference type="GO" id="GO:0042174">
    <property type="term" value="P:negative regulation of sporulation resulting in formation of a cellular spore"/>
    <property type="evidence" value="ECO:0007669"/>
    <property type="project" value="InterPro"/>
</dbReference>
<comment type="catalytic activity">
    <reaction evidence="7">
        <text>L-seryl-[protein] + ATP = O-phospho-L-seryl-[protein] + ADP + H(+)</text>
        <dbReference type="Rhea" id="RHEA:17989"/>
        <dbReference type="Rhea" id="RHEA-COMP:9863"/>
        <dbReference type="Rhea" id="RHEA-COMP:11604"/>
        <dbReference type="ChEBI" id="CHEBI:15378"/>
        <dbReference type="ChEBI" id="CHEBI:29999"/>
        <dbReference type="ChEBI" id="CHEBI:30616"/>
        <dbReference type="ChEBI" id="CHEBI:83421"/>
        <dbReference type="ChEBI" id="CHEBI:456216"/>
        <dbReference type="EC" id="2.7.11.1"/>
    </reaction>
</comment>
<dbReference type="EMBL" id="CP003255">
    <property type="protein sequence ID" value="AGA58044.1"/>
    <property type="molecule type" value="Genomic_DNA"/>
</dbReference>
<evidence type="ECO:0000256" key="2">
    <source>
        <dbReference type="ARBA" id="ARBA00022679"/>
    </source>
</evidence>
<dbReference type="GO" id="GO:0005524">
    <property type="term" value="F:ATP binding"/>
    <property type="evidence" value="ECO:0007669"/>
    <property type="project" value="UniProtKB-KW"/>
</dbReference>
<dbReference type="InterPro" id="IPR010194">
    <property type="entry name" value="Anti-sigma_F"/>
</dbReference>
<dbReference type="PANTHER" id="PTHR35526:SF3">
    <property type="entry name" value="ANTI-SIGMA-F FACTOR RSBW"/>
    <property type="match status" value="1"/>
</dbReference>
<accession>L0EEJ5</accession>
<keyword evidence="6 7" id="KW-0749">Sporulation</keyword>
<keyword evidence="10" id="KW-1185">Reference proteome</keyword>
<feature type="domain" description="Histidine kinase/HSP90-like ATPase" evidence="8">
    <location>
        <begin position="37"/>
        <end position="142"/>
    </location>
</feature>
<evidence type="ECO:0000256" key="4">
    <source>
        <dbReference type="ARBA" id="ARBA00022777"/>
    </source>
</evidence>
<comment type="catalytic activity">
    <reaction evidence="7">
        <text>L-threonyl-[protein] + ATP = O-phospho-L-threonyl-[protein] + ADP + H(+)</text>
        <dbReference type="Rhea" id="RHEA:46608"/>
        <dbReference type="Rhea" id="RHEA-COMP:11060"/>
        <dbReference type="Rhea" id="RHEA-COMP:11605"/>
        <dbReference type="ChEBI" id="CHEBI:15378"/>
        <dbReference type="ChEBI" id="CHEBI:30013"/>
        <dbReference type="ChEBI" id="CHEBI:30616"/>
        <dbReference type="ChEBI" id="CHEBI:61977"/>
        <dbReference type="ChEBI" id="CHEBI:456216"/>
        <dbReference type="EC" id="2.7.11.1"/>
    </reaction>
</comment>
<evidence type="ECO:0000256" key="6">
    <source>
        <dbReference type="ARBA" id="ARBA00022969"/>
    </source>
</evidence>
<dbReference type="eggNOG" id="COG2172">
    <property type="taxonomic scope" value="Bacteria"/>
</dbReference>
<keyword evidence="2 7" id="KW-0808">Transferase</keyword>
<comment type="function">
    <text evidence="7">Binds to sigma F and blocks its ability to form an RNA polymerase holoenzyme (E-sigma F). Phosphorylates SpoIIAA on a serine residue. This phosphorylation may enable SpoIIAA to act as an anti-anti-sigma factor that counteracts SpoIIAB and thus releases sigma F from inhibition.</text>
</comment>
<dbReference type="Pfam" id="PF13581">
    <property type="entry name" value="HATPase_c_2"/>
    <property type="match status" value="1"/>
</dbReference>
<dbReference type="NCBIfam" id="TIGR01925">
    <property type="entry name" value="spIIAB"/>
    <property type="match status" value="1"/>
</dbReference>
<dbReference type="STRING" id="717605.Theco_1915"/>
<comment type="similarity">
    <text evidence="7">Belongs to the anti-sigma-factor family.</text>
</comment>
<keyword evidence="1 7" id="KW-0723">Serine/threonine-protein kinase</keyword>
<dbReference type="HOGENOM" id="CLU_090336_11_0_9"/>
<gene>
    <name evidence="7" type="primary">spoIIAB</name>
    <name evidence="9" type="ordered locus">Theco_1915</name>
</gene>
<keyword evidence="4 7" id="KW-0418">Kinase</keyword>
<dbReference type="EC" id="2.7.11.1" evidence="7"/>
<reference evidence="10" key="1">
    <citation type="submission" date="2012-01" db="EMBL/GenBank/DDBJ databases">
        <title>Complete sequence of chromosome of Thermobacillus composti KWC4.</title>
        <authorList>
            <person name="Lucas S."/>
            <person name="Han J."/>
            <person name="Lapidus A."/>
            <person name="Cheng J.-F."/>
            <person name="Goodwin L."/>
            <person name="Pitluck S."/>
            <person name="Peters L."/>
            <person name="Ovchinnikova G."/>
            <person name="Teshima H."/>
            <person name="Detter J.C."/>
            <person name="Han C."/>
            <person name="Tapia R."/>
            <person name="Land M."/>
            <person name="Hauser L."/>
            <person name="Kyrpides N."/>
            <person name="Ivanova N."/>
            <person name="Pagani I."/>
            <person name="Anderson I."/>
            <person name="Woyke T."/>
        </authorList>
    </citation>
    <scope>NUCLEOTIDE SEQUENCE [LARGE SCALE GENOMIC DNA]</scope>
    <source>
        <strain evidence="10">DSM 18247 / JCM 13945 / KWC4</strain>
    </source>
</reference>
<dbReference type="InterPro" id="IPR003594">
    <property type="entry name" value="HATPase_dom"/>
</dbReference>
<dbReference type="AlphaFoldDB" id="L0EEJ5"/>
<dbReference type="GO" id="GO:0004674">
    <property type="term" value="F:protein serine/threonine kinase activity"/>
    <property type="evidence" value="ECO:0007669"/>
    <property type="project" value="UniProtKB-KW"/>
</dbReference>
<dbReference type="GO" id="GO:0030436">
    <property type="term" value="P:asexual sporulation"/>
    <property type="evidence" value="ECO:0007669"/>
    <property type="project" value="UniProtKB-UniRule"/>
</dbReference>
<dbReference type="InterPro" id="IPR050267">
    <property type="entry name" value="Anti-sigma-factor_SerPK"/>
</dbReference>
<dbReference type="GO" id="GO:0030435">
    <property type="term" value="P:sporulation resulting in formation of a cellular spore"/>
    <property type="evidence" value="ECO:0007669"/>
    <property type="project" value="UniProtKB-KW"/>
</dbReference>
<dbReference type="Gene3D" id="3.30.565.10">
    <property type="entry name" value="Histidine kinase-like ATPase, C-terminal domain"/>
    <property type="match status" value="1"/>
</dbReference>
<keyword evidence="3 7" id="KW-0547">Nucleotide-binding</keyword>
<evidence type="ECO:0000313" key="9">
    <source>
        <dbReference type="EMBL" id="AGA58044.1"/>
    </source>
</evidence>
<evidence type="ECO:0000256" key="1">
    <source>
        <dbReference type="ARBA" id="ARBA00022527"/>
    </source>
</evidence>
<dbReference type="SMART" id="SM00387">
    <property type="entry name" value="HATPase_c"/>
    <property type="match status" value="1"/>
</dbReference>
<dbReference type="RefSeq" id="WP_015254794.1">
    <property type="nucleotide sequence ID" value="NC_019897.1"/>
</dbReference>
<dbReference type="Proteomes" id="UP000010795">
    <property type="component" value="Chromosome"/>
</dbReference>
<dbReference type="InterPro" id="IPR036890">
    <property type="entry name" value="HATPase_C_sf"/>
</dbReference>
<evidence type="ECO:0000313" key="10">
    <source>
        <dbReference type="Proteomes" id="UP000010795"/>
    </source>
</evidence>
<organism evidence="9 10">
    <name type="scientific">Thermobacillus composti (strain DSM 18247 / JCM 13945 / KWC4)</name>
    <dbReference type="NCBI Taxonomy" id="717605"/>
    <lineage>
        <taxon>Bacteria</taxon>
        <taxon>Bacillati</taxon>
        <taxon>Bacillota</taxon>
        <taxon>Bacilli</taxon>
        <taxon>Bacillales</taxon>
        <taxon>Paenibacillaceae</taxon>
        <taxon>Thermobacillus</taxon>
    </lineage>
</organism>
<dbReference type="OrthoDB" id="9768808at2"/>
<evidence type="ECO:0000256" key="7">
    <source>
        <dbReference type="HAMAP-Rule" id="MF_00637"/>
    </source>
</evidence>
<name>L0EEJ5_THECK</name>
<dbReference type="KEGG" id="tco:Theco_1915"/>
<dbReference type="GO" id="GO:0106310">
    <property type="term" value="F:protein serine kinase activity"/>
    <property type="evidence" value="ECO:0007669"/>
    <property type="project" value="RHEA"/>
</dbReference>
<keyword evidence="5 7" id="KW-0067">ATP-binding</keyword>
<proteinExistence type="inferred from homology"/>
<dbReference type="SUPFAM" id="SSF55874">
    <property type="entry name" value="ATPase domain of HSP90 chaperone/DNA topoisomerase II/histidine kinase"/>
    <property type="match status" value="1"/>
</dbReference>
<evidence type="ECO:0000259" key="8">
    <source>
        <dbReference type="SMART" id="SM00387"/>
    </source>
</evidence>
<sequence>MNGSNRMTLTFSSRSENEAFARIAVAAFVSQLDPTVDELNDLKTAVSEAVTNAIIHGYDGNPDGMVTIEAHIEGDTVSIIVRDEGKGIEDLELARQPLFTSRPELERSGMGFTIMENFMDEFEAASEPGKGTEIRMMKRIESKKALYN</sequence>
<protein>
    <recommendedName>
        <fullName evidence="7">Anti-sigma F factor</fullName>
        <ecNumber evidence="7">2.7.11.1</ecNumber>
    </recommendedName>
    <alternativeName>
        <fullName evidence="7">Stage II sporulation protein AB</fullName>
    </alternativeName>
</protein>